<dbReference type="AlphaFoldDB" id="A0A182M907"/>
<dbReference type="CDD" id="cd19941">
    <property type="entry name" value="TIL"/>
    <property type="match status" value="1"/>
</dbReference>
<dbReference type="GO" id="GO:0030414">
    <property type="term" value="F:peptidase inhibitor activity"/>
    <property type="evidence" value="ECO:0007669"/>
    <property type="project" value="UniProtKB-KW"/>
</dbReference>
<keyword evidence="1" id="KW-0646">Protease inhibitor</keyword>
<proteinExistence type="predicted"/>
<evidence type="ECO:0000256" key="2">
    <source>
        <dbReference type="ARBA" id="ARBA00023157"/>
    </source>
</evidence>
<sequence>MKSFRALLMFAILAITMADMRFVPEECGPNEYFSDCGGKEMSCLTHEFSLPTDFCEPGCYCIDGRDDCGPNEYYTDCGPNNELHCQNRDMKVETEYCEIGCFCIASFVREDEDGTCIAESDCSEIER</sequence>
<dbReference type="SUPFAM" id="SSF57567">
    <property type="entry name" value="Serine protease inhibitors"/>
    <property type="match status" value="2"/>
</dbReference>
<keyword evidence="2" id="KW-1015">Disulfide bond</keyword>
<keyword evidence="6" id="KW-1185">Reference proteome</keyword>
<reference evidence="5" key="2">
    <citation type="submission" date="2020-05" db="UniProtKB">
        <authorList>
            <consortium name="EnsemblMetazoa"/>
        </authorList>
    </citation>
    <scope>IDENTIFICATION</scope>
    <source>
        <strain evidence="5">A-37</strain>
    </source>
</reference>
<keyword evidence="3" id="KW-0732">Signal</keyword>
<dbReference type="VEuPathDB" id="VectorBase:ACUA012440"/>
<evidence type="ECO:0000313" key="6">
    <source>
        <dbReference type="Proteomes" id="UP000075883"/>
    </source>
</evidence>
<dbReference type="PANTHER" id="PTHR23259:SF70">
    <property type="entry name" value="ACCESSORY GLAND PROTEIN ACP62F-RELATED"/>
    <property type="match status" value="1"/>
</dbReference>
<evidence type="ECO:0000313" key="5">
    <source>
        <dbReference type="EnsemblMetazoa" id="ACUA012440-PA"/>
    </source>
</evidence>
<reference evidence="6" key="1">
    <citation type="submission" date="2013-09" db="EMBL/GenBank/DDBJ databases">
        <title>The Genome Sequence of Anopheles culicifacies species A.</title>
        <authorList>
            <consortium name="The Broad Institute Genomics Platform"/>
            <person name="Neafsey D.E."/>
            <person name="Besansky N."/>
            <person name="Howell P."/>
            <person name="Walton C."/>
            <person name="Young S.K."/>
            <person name="Zeng Q."/>
            <person name="Gargeya S."/>
            <person name="Fitzgerald M."/>
            <person name="Haas B."/>
            <person name="Abouelleil A."/>
            <person name="Allen A.W."/>
            <person name="Alvarado L."/>
            <person name="Arachchi H.M."/>
            <person name="Berlin A.M."/>
            <person name="Chapman S.B."/>
            <person name="Gainer-Dewar J."/>
            <person name="Goldberg J."/>
            <person name="Griggs A."/>
            <person name="Gujja S."/>
            <person name="Hansen M."/>
            <person name="Howarth C."/>
            <person name="Imamovic A."/>
            <person name="Ireland A."/>
            <person name="Larimer J."/>
            <person name="McCowan C."/>
            <person name="Murphy C."/>
            <person name="Pearson M."/>
            <person name="Poon T.W."/>
            <person name="Priest M."/>
            <person name="Roberts A."/>
            <person name="Saif S."/>
            <person name="Shea T."/>
            <person name="Sisk P."/>
            <person name="Sykes S."/>
            <person name="Wortman J."/>
            <person name="Nusbaum C."/>
            <person name="Birren B."/>
        </authorList>
    </citation>
    <scope>NUCLEOTIDE SEQUENCE [LARGE SCALE GENOMIC DNA]</scope>
    <source>
        <strain evidence="6">A-37</strain>
    </source>
</reference>
<evidence type="ECO:0000259" key="4">
    <source>
        <dbReference type="Pfam" id="PF01826"/>
    </source>
</evidence>
<dbReference type="EMBL" id="AXCM01006731">
    <property type="status" value="NOT_ANNOTATED_CDS"/>
    <property type="molecule type" value="Genomic_DNA"/>
</dbReference>
<feature type="signal peptide" evidence="3">
    <location>
        <begin position="1"/>
        <end position="18"/>
    </location>
</feature>
<protein>
    <recommendedName>
        <fullName evidence="4">TIL domain-containing protein</fullName>
    </recommendedName>
</protein>
<dbReference type="PANTHER" id="PTHR23259">
    <property type="entry name" value="RIDDLE"/>
    <property type="match status" value="1"/>
</dbReference>
<dbReference type="InterPro" id="IPR002919">
    <property type="entry name" value="TIL_dom"/>
</dbReference>
<dbReference type="Proteomes" id="UP000075883">
    <property type="component" value="Unassembled WGS sequence"/>
</dbReference>
<evidence type="ECO:0000256" key="3">
    <source>
        <dbReference type="SAM" id="SignalP"/>
    </source>
</evidence>
<name>A0A182M907_9DIPT</name>
<feature type="chain" id="PRO_5008128084" description="TIL domain-containing protein" evidence="3">
    <location>
        <begin position="19"/>
        <end position="127"/>
    </location>
</feature>
<dbReference type="InterPro" id="IPR036084">
    <property type="entry name" value="Ser_inhib-like_sf"/>
</dbReference>
<dbReference type="EnsemblMetazoa" id="ACUA012440-RA">
    <property type="protein sequence ID" value="ACUA012440-PA"/>
    <property type="gene ID" value="ACUA012440"/>
</dbReference>
<dbReference type="InterPro" id="IPR051368">
    <property type="entry name" value="SerProtInhib-TIL_Domain"/>
</dbReference>
<accession>A0A182M907</accession>
<feature type="domain" description="TIL" evidence="4">
    <location>
        <begin position="68"/>
        <end position="122"/>
    </location>
</feature>
<dbReference type="Gene3D" id="2.10.25.10">
    <property type="entry name" value="Laminin"/>
    <property type="match status" value="1"/>
</dbReference>
<organism evidence="5 6">
    <name type="scientific">Anopheles culicifacies</name>
    <dbReference type="NCBI Taxonomy" id="139723"/>
    <lineage>
        <taxon>Eukaryota</taxon>
        <taxon>Metazoa</taxon>
        <taxon>Ecdysozoa</taxon>
        <taxon>Arthropoda</taxon>
        <taxon>Hexapoda</taxon>
        <taxon>Insecta</taxon>
        <taxon>Pterygota</taxon>
        <taxon>Neoptera</taxon>
        <taxon>Endopterygota</taxon>
        <taxon>Diptera</taxon>
        <taxon>Nematocera</taxon>
        <taxon>Culicoidea</taxon>
        <taxon>Culicidae</taxon>
        <taxon>Anophelinae</taxon>
        <taxon>Anopheles</taxon>
        <taxon>culicifacies species complex</taxon>
    </lineage>
</organism>
<dbReference type="Pfam" id="PF01826">
    <property type="entry name" value="TIL"/>
    <property type="match status" value="1"/>
</dbReference>
<evidence type="ECO:0000256" key="1">
    <source>
        <dbReference type="ARBA" id="ARBA00022690"/>
    </source>
</evidence>